<organism evidence="1 2">
    <name type="scientific">Perkinsus chesapeaki</name>
    <name type="common">Clam parasite</name>
    <name type="synonym">Perkinsus andrewsi</name>
    <dbReference type="NCBI Taxonomy" id="330153"/>
    <lineage>
        <taxon>Eukaryota</taxon>
        <taxon>Sar</taxon>
        <taxon>Alveolata</taxon>
        <taxon>Perkinsozoa</taxon>
        <taxon>Perkinsea</taxon>
        <taxon>Perkinsida</taxon>
        <taxon>Perkinsidae</taxon>
        <taxon>Perkinsus</taxon>
    </lineage>
</organism>
<dbReference type="Proteomes" id="UP000591131">
    <property type="component" value="Unassembled WGS sequence"/>
</dbReference>
<dbReference type="EMBL" id="JAAPAO010000333">
    <property type="protein sequence ID" value="KAF4662880.1"/>
    <property type="molecule type" value="Genomic_DNA"/>
</dbReference>
<keyword evidence="2" id="KW-1185">Reference proteome</keyword>
<dbReference type="AlphaFoldDB" id="A0A7J6LV62"/>
<gene>
    <name evidence="1" type="ORF">FOL47_006022</name>
</gene>
<sequence>MAQVVLDVNLDTSADCPPLGDDRSSSCSPRVNITVRSESLSSVESVQEELLDVDDDDEMVEAIVYIEPARNSVLLERLQSGRRKTLTNFGPDPSYFFGLHSSATGFFRATRGELRDFIAELTISLNSPRSIRACDDEAAQDLMKECTTRSNSSSFSTAAAAGVQMGDLLLSHDGCVLLSMEYDEILGAVKECASHIRSDTLRFKRCSHMTLAKNREGKGGQEVLGLYQNEMGCDIEELQDKTVWDLIVYEKTFHSDSLEEHGPHDFQEIARIPLGRGIEDK</sequence>
<dbReference type="OrthoDB" id="2110229at2759"/>
<evidence type="ECO:0000313" key="1">
    <source>
        <dbReference type="EMBL" id="KAF4662880.1"/>
    </source>
</evidence>
<protein>
    <submittedName>
        <fullName evidence="1">Uncharacterized protein</fullName>
    </submittedName>
</protein>
<evidence type="ECO:0000313" key="2">
    <source>
        <dbReference type="Proteomes" id="UP000591131"/>
    </source>
</evidence>
<reference evidence="1 2" key="1">
    <citation type="submission" date="2020-04" db="EMBL/GenBank/DDBJ databases">
        <title>Perkinsus chesapeaki whole genome sequence.</title>
        <authorList>
            <person name="Bogema D.R."/>
        </authorList>
    </citation>
    <scope>NUCLEOTIDE SEQUENCE [LARGE SCALE GENOMIC DNA]</scope>
    <source>
        <strain evidence="1">ATCC PRA-425</strain>
    </source>
</reference>
<name>A0A7J6LV62_PERCH</name>
<proteinExistence type="predicted"/>
<accession>A0A7J6LV62</accession>
<comment type="caution">
    <text evidence="1">The sequence shown here is derived from an EMBL/GenBank/DDBJ whole genome shotgun (WGS) entry which is preliminary data.</text>
</comment>